<comment type="catalytic activity">
    <reaction evidence="5">
        <text>ATP + H2O = ADP + phosphate + H(+)</text>
        <dbReference type="Rhea" id="RHEA:13065"/>
        <dbReference type="ChEBI" id="CHEBI:15377"/>
        <dbReference type="ChEBI" id="CHEBI:15378"/>
        <dbReference type="ChEBI" id="CHEBI:30616"/>
        <dbReference type="ChEBI" id="CHEBI:43474"/>
        <dbReference type="ChEBI" id="CHEBI:456216"/>
    </reaction>
</comment>
<dbReference type="InterPro" id="IPR043129">
    <property type="entry name" value="ATPase_NBD"/>
</dbReference>
<evidence type="ECO:0000256" key="4">
    <source>
        <dbReference type="ARBA" id="ARBA00022840"/>
    </source>
</evidence>
<dbReference type="SMART" id="SM00268">
    <property type="entry name" value="ACTIN"/>
    <property type="match status" value="1"/>
</dbReference>
<keyword evidence="8" id="KW-1185">Reference proteome</keyword>
<keyword evidence="2" id="KW-0547">Nucleotide-binding</keyword>
<dbReference type="VEuPathDB" id="PlasmoDB:PRCDC_1422100"/>
<dbReference type="VEuPathDB" id="PlasmoDB:PRG01_1422600"/>
<reference evidence="7" key="1">
    <citation type="submission" date="2014-01" db="EMBL/GenBank/DDBJ databases">
        <authorList>
            <person name="Aslett M."/>
        </authorList>
    </citation>
    <scope>NUCLEOTIDE SEQUENCE</scope>
    <source>
        <strain evidence="7">CDC</strain>
    </source>
</reference>
<protein>
    <submittedName>
        <fullName evidence="7">Actin-related protein, putative</fullName>
    </submittedName>
</protein>
<keyword evidence="4" id="KW-0067">ATP-binding</keyword>
<dbReference type="GO" id="GO:0005524">
    <property type="term" value="F:ATP binding"/>
    <property type="evidence" value="ECO:0007669"/>
    <property type="project" value="UniProtKB-KW"/>
</dbReference>
<dbReference type="SUPFAM" id="SSF53067">
    <property type="entry name" value="Actin-like ATPase domain"/>
    <property type="match status" value="2"/>
</dbReference>
<dbReference type="CDD" id="cd13395">
    <property type="entry name" value="ASKHA_NBD_Arp4_ACTL6-like"/>
    <property type="match status" value="1"/>
</dbReference>
<sequence length="528" mass="61383">MKLKNDENVNFLCGGEDISSLVVDLGFYSCKIGHNQEDTPRIFLNSICGEREMNDEYENYMDGSLKNINYKELKYPLNLYNRNEHIRIKPLFYKDDNKDDIKLNEDVFEKILEYSIEGIEIPKVFECSDDIIMDPIKLGGLNLNFEEHPILLTEFNMHNHKIREQMTEILFEKYNIPALYFAKKAKLTSFSLGRSTSLVIDIGYNSLDINPVYEGYVLQKNSLEYNIGGQYFDKLIYEQLIKDNVNIIPYFVYCNGYDNMHTCFNDNINGSIHNNNHNNIGDNNNIDDNNNIGDNNHHGNSNTYQENSLGNTLNPFYNIHHSYKEECILDVIRYMKESVCRTRIINDDSKWEEKKNSIQNITNLNEQNNIHISNENNIKDGCTKEEFFELPDGYKINIHKYKYDIAEHLFHSIPSLNNFKGLPQSIINCIILTDVDIRKELLQSIVITGGSSLFPGLIERLHNSLKEKECFTQSNKFKILNMTSLVEQKYSSWLGGSILASLGTFQQMWVSKKEYHESGHNIILDRCF</sequence>
<dbReference type="Proteomes" id="UP000027581">
    <property type="component" value="Unassembled WGS sequence"/>
</dbReference>
<gene>
    <name evidence="7" type="primary">ARP4a</name>
    <name evidence="7" type="ORF">PRCDC_1422100</name>
</gene>
<evidence type="ECO:0000256" key="6">
    <source>
        <dbReference type="RuleBase" id="RU000487"/>
    </source>
</evidence>
<accession>A0A060S4W3</accession>
<dbReference type="FunFam" id="3.30.420.40:FF:000058">
    <property type="entry name" value="Putative actin-related protein 5"/>
    <property type="match status" value="1"/>
</dbReference>
<dbReference type="GO" id="GO:0016787">
    <property type="term" value="F:hydrolase activity"/>
    <property type="evidence" value="ECO:0007669"/>
    <property type="project" value="UniProtKB-KW"/>
</dbReference>
<dbReference type="EMBL" id="HG810775">
    <property type="protein sequence ID" value="CDO66706.1"/>
    <property type="molecule type" value="Genomic_DNA"/>
</dbReference>
<dbReference type="Gene3D" id="3.30.420.40">
    <property type="match status" value="4"/>
</dbReference>
<name>A0A060S4W3_PLARE</name>
<dbReference type="PhylomeDB" id="A0A060S4W3"/>
<evidence type="ECO:0000256" key="1">
    <source>
        <dbReference type="ARBA" id="ARBA00006752"/>
    </source>
</evidence>
<dbReference type="AlphaFoldDB" id="A0A060S4W3"/>
<keyword evidence="3" id="KW-0378">Hydrolase</keyword>
<organism evidence="7 8">
    <name type="scientific">Plasmodium reichenowi</name>
    <dbReference type="NCBI Taxonomy" id="5854"/>
    <lineage>
        <taxon>Eukaryota</taxon>
        <taxon>Sar</taxon>
        <taxon>Alveolata</taxon>
        <taxon>Apicomplexa</taxon>
        <taxon>Aconoidasida</taxon>
        <taxon>Haemosporida</taxon>
        <taxon>Plasmodiidae</taxon>
        <taxon>Plasmodium</taxon>
        <taxon>Plasmodium (Laverania)</taxon>
    </lineage>
</organism>
<evidence type="ECO:0000313" key="8">
    <source>
        <dbReference type="Proteomes" id="UP000027581"/>
    </source>
</evidence>
<dbReference type="PANTHER" id="PTHR11937">
    <property type="entry name" value="ACTIN"/>
    <property type="match status" value="1"/>
</dbReference>
<comment type="similarity">
    <text evidence="1 6">Belongs to the actin family.</text>
</comment>
<reference evidence="7" key="2">
    <citation type="submission" date="2014-05" db="EMBL/GenBank/DDBJ databases">
        <title>The genome sequences of chimpanzee malaria parasites reveal the path to human adaptation.</title>
        <authorList>
            <person name="Otto T.D."/>
            <person name="Rayner J.C."/>
            <person name="Boehme U."/>
            <person name="Pain A."/>
            <person name="Spottiswoode N."/>
            <person name="Sanders M."/>
            <person name="Quail M."/>
            <person name="Ollomo B."/>
            <person name="Renaud F."/>
            <person name="Thomas A.W."/>
            <person name="Prugnolle F."/>
            <person name="Conway D.J."/>
            <person name="Newbold C."/>
            <person name="Berriman M."/>
        </authorList>
    </citation>
    <scope>NUCLEOTIDE SEQUENCE [LARGE SCALE GENOMIC DNA]</scope>
    <source>
        <strain evidence="7">CDC</strain>
    </source>
</reference>
<dbReference type="InterPro" id="IPR004000">
    <property type="entry name" value="Actin"/>
</dbReference>
<evidence type="ECO:0000256" key="2">
    <source>
        <dbReference type="ARBA" id="ARBA00022741"/>
    </source>
</evidence>
<evidence type="ECO:0000256" key="3">
    <source>
        <dbReference type="ARBA" id="ARBA00022801"/>
    </source>
</evidence>
<dbReference type="Pfam" id="PF00022">
    <property type="entry name" value="Actin"/>
    <property type="match status" value="2"/>
</dbReference>
<evidence type="ECO:0000313" key="7">
    <source>
        <dbReference type="EMBL" id="CDO66706.1"/>
    </source>
</evidence>
<proteinExistence type="inferred from homology"/>
<evidence type="ECO:0000256" key="5">
    <source>
        <dbReference type="ARBA" id="ARBA00049360"/>
    </source>
</evidence>
<dbReference type="Gene3D" id="3.90.640.10">
    <property type="entry name" value="Actin, Chain A, domain 4"/>
    <property type="match status" value="2"/>
</dbReference>